<evidence type="ECO:0000256" key="1">
    <source>
        <dbReference type="SAM" id="Phobius"/>
    </source>
</evidence>
<dbReference type="Proteomes" id="UP000614601">
    <property type="component" value="Unassembled WGS sequence"/>
</dbReference>
<evidence type="ECO:0000313" key="2">
    <source>
        <dbReference type="EMBL" id="CAD5229001.1"/>
    </source>
</evidence>
<keyword evidence="1" id="KW-1133">Transmembrane helix</keyword>
<feature type="transmembrane region" description="Helical" evidence="1">
    <location>
        <begin position="20"/>
        <end position="47"/>
    </location>
</feature>
<accession>A0A811LKI0</accession>
<protein>
    <submittedName>
        <fullName evidence="2">Uncharacterized protein</fullName>
    </submittedName>
</protein>
<dbReference type="EMBL" id="CAJFCW020000006">
    <property type="protein sequence ID" value="CAG9125471.1"/>
    <property type="molecule type" value="Genomic_DNA"/>
</dbReference>
<dbReference type="AlphaFoldDB" id="A0A811LKI0"/>
<dbReference type="OrthoDB" id="10597867at2759"/>
<proteinExistence type="predicted"/>
<gene>
    <name evidence="2" type="ORF">BOKJ2_LOCUS13060</name>
</gene>
<evidence type="ECO:0000313" key="3">
    <source>
        <dbReference type="Proteomes" id="UP000614601"/>
    </source>
</evidence>
<sequence>MEELTRLWVETYNHSQLSRLTLLLLAFCTLVGVVIALFVFLLILIGISKGIRRKFSKHYREQNMRNEVAEEFTSFLSHPPKENTLYREDSWLKFVRNWFSYEDERSPEVPKRRVRKIMTPRTLLGRSAGLSAKKNALDNEGFDDIESGNLAMSAPELNSTLNYSSLGFERINLTAIDEE</sequence>
<keyword evidence="1" id="KW-0472">Membrane</keyword>
<reference evidence="2" key="1">
    <citation type="submission" date="2020-09" db="EMBL/GenBank/DDBJ databases">
        <authorList>
            <person name="Kikuchi T."/>
        </authorList>
    </citation>
    <scope>NUCLEOTIDE SEQUENCE</scope>
    <source>
        <strain evidence="2">SH1</strain>
    </source>
</reference>
<dbReference type="Proteomes" id="UP000783686">
    <property type="component" value="Unassembled WGS sequence"/>
</dbReference>
<comment type="caution">
    <text evidence="2">The sequence shown here is derived from an EMBL/GenBank/DDBJ whole genome shotgun (WGS) entry which is preliminary data.</text>
</comment>
<organism evidence="2 3">
    <name type="scientific">Bursaphelenchus okinawaensis</name>
    <dbReference type="NCBI Taxonomy" id="465554"/>
    <lineage>
        <taxon>Eukaryota</taxon>
        <taxon>Metazoa</taxon>
        <taxon>Ecdysozoa</taxon>
        <taxon>Nematoda</taxon>
        <taxon>Chromadorea</taxon>
        <taxon>Rhabditida</taxon>
        <taxon>Tylenchina</taxon>
        <taxon>Tylenchomorpha</taxon>
        <taxon>Aphelenchoidea</taxon>
        <taxon>Aphelenchoididae</taxon>
        <taxon>Bursaphelenchus</taxon>
    </lineage>
</organism>
<name>A0A811LKI0_9BILA</name>
<keyword evidence="1" id="KW-0812">Transmembrane</keyword>
<keyword evidence="3" id="KW-1185">Reference proteome</keyword>
<dbReference type="EMBL" id="CAJFDH010000006">
    <property type="protein sequence ID" value="CAD5229001.1"/>
    <property type="molecule type" value="Genomic_DNA"/>
</dbReference>